<evidence type="ECO:0000256" key="6">
    <source>
        <dbReference type="ARBA" id="ARBA00022747"/>
    </source>
</evidence>
<protein>
    <recommendedName>
        <fullName evidence="2">site-specific DNA-methyltransferase (cytosine-N(4)-specific)</fullName>
        <ecNumber evidence="2">2.1.1.113</ecNumber>
    </recommendedName>
</protein>
<dbReference type="EC" id="2.1.1.113" evidence="2"/>
<dbReference type="InterPro" id="IPR017985">
    <property type="entry name" value="MeTrfase_CN4_CS"/>
</dbReference>
<dbReference type="GO" id="GO:0032259">
    <property type="term" value="P:methylation"/>
    <property type="evidence" value="ECO:0007669"/>
    <property type="project" value="UniProtKB-KW"/>
</dbReference>
<keyword evidence="9" id="KW-1185">Reference proteome</keyword>
<reference evidence="8 9" key="1">
    <citation type="submission" date="2016-09" db="EMBL/GenBank/DDBJ databases">
        <authorList>
            <person name="Capua I."/>
            <person name="De Benedictis P."/>
            <person name="Joannis T."/>
            <person name="Lombin L.H."/>
            <person name="Cattoli G."/>
        </authorList>
    </citation>
    <scope>NUCLEOTIDE SEQUENCE [LARGE SCALE GENOMIC DNA]</scope>
    <source>
        <strain evidence="8 9">LMG 25899</strain>
    </source>
</reference>
<dbReference type="Gene3D" id="3.40.50.150">
    <property type="entry name" value="Vaccinia Virus protein VP39"/>
    <property type="match status" value="2"/>
</dbReference>
<dbReference type="InterPro" id="IPR029063">
    <property type="entry name" value="SAM-dependent_MTases_sf"/>
</dbReference>
<dbReference type="SUPFAM" id="SSF53335">
    <property type="entry name" value="S-adenosyl-L-methionine-dependent methyltransferases"/>
    <property type="match status" value="2"/>
</dbReference>
<dbReference type="EMBL" id="MIEK01000045">
    <property type="protein sequence ID" value="OEH81478.1"/>
    <property type="molecule type" value="Genomic_DNA"/>
</dbReference>
<evidence type="ECO:0000256" key="2">
    <source>
        <dbReference type="ARBA" id="ARBA00012185"/>
    </source>
</evidence>
<dbReference type="GO" id="GO:0015667">
    <property type="term" value="F:site-specific DNA-methyltransferase (cytosine-N4-specific) activity"/>
    <property type="evidence" value="ECO:0007669"/>
    <property type="project" value="UniProtKB-EC"/>
</dbReference>
<comment type="similarity">
    <text evidence="1">Belongs to the N(4)/N(6)-methyltransferase family. N(4) subfamily.</text>
</comment>
<gene>
    <name evidence="8" type="ORF">BCR26_04330</name>
</gene>
<evidence type="ECO:0000256" key="4">
    <source>
        <dbReference type="ARBA" id="ARBA00022679"/>
    </source>
</evidence>
<evidence type="ECO:0000313" key="8">
    <source>
        <dbReference type="EMBL" id="OEH81478.1"/>
    </source>
</evidence>
<dbReference type="OrthoDB" id="43862at2"/>
<keyword evidence="4" id="KW-0808">Transferase</keyword>
<dbReference type="PROSITE" id="PS00093">
    <property type="entry name" value="N4_MTASE"/>
    <property type="match status" value="1"/>
</dbReference>
<dbReference type="Proteomes" id="UP000095256">
    <property type="component" value="Unassembled WGS sequence"/>
</dbReference>
<evidence type="ECO:0000256" key="5">
    <source>
        <dbReference type="ARBA" id="ARBA00022691"/>
    </source>
</evidence>
<dbReference type="GO" id="GO:0009307">
    <property type="term" value="P:DNA restriction-modification system"/>
    <property type="evidence" value="ECO:0007669"/>
    <property type="project" value="UniProtKB-KW"/>
</dbReference>
<evidence type="ECO:0000256" key="1">
    <source>
        <dbReference type="ARBA" id="ARBA00010203"/>
    </source>
</evidence>
<sequence>MKTNIENPKYNSNDFSFIYRYYAGFSTSFVSEILSGYNLDNLALLDPWNGSGTTSRVACQLGVKKVYGFDINPIMSVIASGELAEYDENTKLDLKQRNYLMNRDILQDPLEQWFTKTSVKNIRNTELNIRNAVLLEESAYEVNYLAIFPDFYELLILNHKLAYTYLVLFEVVKKLTEKFKSTNPTWIKIAKSPNEKIKITQNEFQKLFLSELEAKNGILEKKTRNLKKEVQLGVSDSRTLPLEDESIDLTITSPPYCTRIDYAVATRVELAVLGMSSNSDFESLRKQMIGTTKVTNSEYFQREIPSKTAILFLESVYNHSSKASKTYYYKQFIQYFEGITDSILEISRVTKKNGKVIIVVQDSFYKDIYLNISQVFKELFNNNGWKTLEKKDFTKKQTMATLNKNSKVYRDISNPVETVLIFERMN</sequence>
<dbReference type="RefSeq" id="WP_069699533.1">
    <property type="nucleotide sequence ID" value="NZ_JAGGMA010000013.1"/>
</dbReference>
<keyword evidence="6" id="KW-0680">Restriction system</keyword>
<name>A0A1E5KUN8_9ENTE</name>
<dbReference type="GO" id="GO:0003677">
    <property type="term" value="F:DNA binding"/>
    <property type="evidence" value="ECO:0007669"/>
    <property type="project" value="InterPro"/>
</dbReference>
<keyword evidence="5" id="KW-0949">S-adenosyl-L-methionine</keyword>
<evidence type="ECO:0000256" key="3">
    <source>
        <dbReference type="ARBA" id="ARBA00022603"/>
    </source>
</evidence>
<keyword evidence="3" id="KW-0489">Methyltransferase</keyword>
<comment type="catalytic activity">
    <reaction evidence="7">
        <text>a 2'-deoxycytidine in DNA + S-adenosyl-L-methionine = an N(4)-methyl-2'-deoxycytidine in DNA + S-adenosyl-L-homocysteine + H(+)</text>
        <dbReference type="Rhea" id="RHEA:16857"/>
        <dbReference type="Rhea" id="RHEA-COMP:11369"/>
        <dbReference type="Rhea" id="RHEA-COMP:13674"/>
        <dbReference type="ChEBI" id="CHEBI:15378"/>
        <dbReference type="ChEBI" id="CHEBI:57856"/>
        <dbReference type="ChEBI" id="CHEBI:59789"/>
        <dbReference type="ChEBI" id="CHEBI:85452"/>
        <dbReference type="ChEBI" id="CHEBI:137933"/>
        <dbReference type="EC" id="2.1.1.113"/>
    </reaction>
</comment>
<dbReference type="AlphaFoldDB" id="A0A1E5KUN8"/>
<proteinExistence type="inferred from homology"/>
<evidence type="ECO:0000313" key="9">
    <source>
        <dbReference type="Proteomes" id="UP000095256"/>
    </source>
</evidence>
<comment type="caution">
    <text evidence="8">The sequence shown here is derived from an EMBL/GenBank/DDBJ whole genome shotgun (WGS) entry which is preliminary data.</text>
</comment>
<organism evidence="8 9">
    <name type="scientific">Enterococcus rivorum</name>
    <dbReference type="NCBI Taxonomy" id="762845"/>
    <lineage>
        <taxon>Bacteria</taxon>
        <taxon>Bacillati</taxon>
        <taxon>Bacillota</taxon>
        <taxon>Bacilli</taxon>
        <taxon>Lactobacillales</taxon>
        <taxon>Enterococcaceae</taxon>
        <taxon>Enterococcus</taxon>
    </lineage>
</organism>
<dbReference type="STRING" id="762845.BCR26_04330"/>
<accession>A0A1E5KUN8</accession>
<evidence type="ECO:0000256" key="7">
    <source>
        <dbReference type="ARBA" id="ARBA00049120"/>
    </source>
</evidence>